<evidence type="ECO:0000259" key="1">
    <source>
        <dbReference type="Pfam" id="PF05050"/>
    </source>
</evidence>
<reference evidence="2 3" key="1">
    <citation type="journal article" date="2016" name="Nat. Commun.">
        <title>Thousands of microbial genomes shed light on interconnected biogeochemical processes in an aquifer system.</title>
        <authorList>
            <person name="Anantharaman K."/>
            <person name="Brown C.T."/>
            <person name="Hug L.A."/>
            <person name="Sharon I."/>
            <person name="Castelle C.J."/>
            <person name="Probst A.J."/>
            <person name="Thomas B.C."/>
            <person name="Singh A."/>
            <person name="Wilkins M.J."/>
            <person name="Karaoz U."/>
            <person name="Brodie E.L."/>
            <person name="Williams K.H."/>
            <person name="Hubbard S.S."/>
            <person name="Banfield J.F."/>
        </authorList>
    </citation>
    <scope>NUCLEOTIDE SEQUENCE [LARGE SCALE GENOMIC DNA]</scope>
</reference>
<evidence type="ECO:0000313" key="3">
    <source>
        <dbReference type="Proteomes" id="UP000178583"/>
    </source>
</evidence>
<protein>
    <recommendedName>
        <fullName evidence="1">Methyltransferase FkbM domain-containing protein</fullName>
    </recommendedName>
</protein>
<organism evidence="2 3">
    <name type="scientific">Candidatus Berkelbacteria bacterium RIFOXYA2_FULL_43_10</name>
    <dbReference type="NCBI Taxonomy" id="1797472"/>
    <lineage>
        <taxon>Bacteria</taxon>
        <taxon>Candidatus Berkelbacteria</taxon>
    </lineage>
</organism>
<evidence type="ECO:0000313" key="2">
    <source>
        <dbReference type="EMBL" id="OGD62063.1"/>
    </source>
</evidence>
<dbReference type="Gene3D" id="3.40.50.150">
    <property type="entry name" value="Vaccinia Virus protein VP39"/>
    <property type="match status" value="1"/>
</dbReference>
<accession>A0A1F5E3X3</accession>
<dbReference type="EMBL" id="MEZY01000055">
    <property type="protein sequence ID" value="OGD62063.1"/>
    <property type="molecule type" value="Genomic_DNA"/>
</dbReference>
<feature type="domain" description="Methyltransferase FkbM" evidence="1">
    <location>
        <begin position="10"/>
        <end position="117"/>
    </location>
</feature>
<proteinExistence type="predicted"/>
<dbReference type="AlphaFoldDB" id="A0A1F5E3X3"/>
<dbReference type="Proteomes" id="UP000178583">
    <property type="component" value="Unassembled WGS sequence"/>
</dbReference>
<dbReference type="InterPro" id="IPR029063">
    <property type="entry name" value="SAM-dependent_MTases_sf"/>
</dbReference>
<name>A0A1F5E3X3_9BACT</name>
<sequence length="147" mass="17241">MKSSIDKFNKKRKRDTNIMCGAGKGRSIMTFYKMFPDTTSTFSKTEMEKFIKMGCKLVGKEKIQIYPLREITEKYIGRKKVDFFTLDVEGIDMEVLRSNNWNEFRPKVICVENSFEAESYLASKNYKKVGQTRINSIYLLSKTEKRP</sequence>
<dbReference type="InterPro" id="IPR006342">
    <property type="entry name" value="FkbM_mtfrase"/>
</dbReference>
<gene>
    <name evidence="2" type="ORF">A2215_00440</name>
</gene>
<dbReference type="Pfam" id="PF05050">
    <property type="entry name" value="Methyltransf_21"/>
    <property type="match status" value="1"/>
</dbReference>
<dbReference type="SUPFAM" id="SSF53335">
    <property type="entry name" value="S-adenosyl-L-methionine-dependent methyltransferases"/>
    <property type="match status" value="1"/>
</dbReference>
<dbReference type="STRING" id="1797472.A2215_00440"/>
<comment type="caution">
    <text evidence="2">The sequence shown here is derived from an EMBL/GenBank/DDBJ whole genome shotgun (WGS) entry which is preliminary data.</text>
</comment>